<dbReference type="SUPFAM" id="SSF50249">
    <property type="entry name" value="Nucleic acid-binding proteins"/>
    <property type="match status" value="1"/>
</dbReference>
<accession>A0A370UDH9</accession>
<feature type="signal peptide" evidence="5">
    <location>
        <begin position="1"/>
        <end position="18"/>
    </location>
</feature>
<keyword evidence="5" id="KW-0732">Signal</keyword>
<dbReference type="Gene3D" id="2.40.50.140">
    <property type="entry name" value="Nucleic acid-binding proteins"/>
    <property type="match status" value="1"/>
</dbReference>
<keyword evidence="8" id="KW-1185">Reference proteome</keyword>
<dbReference type="InterPro" id="IPR050326">
    <property type="entry name" value="NAD_dep_DNA_ligaseB"/>
</dbReference>
<keyword evidence="3" id="KW-0227">DNA damage</keyword>
<dbReference type="AlphaFoldDB" id="A0A370UDH9"/>
<dbReference type="NCBIfam" id="NF006592">
    <property type="entry name" value="PRK09125.1"/>
    <property type="match status" value="1"/>
</dbReference>
<evidence type="ECO:0000256" key="1">
    <source>
        <dbReference type="ARBA" id="ARBA00022598"/>
    </source>
</evidence>
<dbReference type="OrthoDB" id="9782700at2"/>
<dbReference type="Gene3D" id="3.30.470.30">
    <property type="entry name" value="DNA ligase/mRNA capping enzyme"/>
    <property type="match status" value="1"/>
</dbReference>
<evidence type="ECO:0000313" key="7">
    <source>
        <dbReference type="EMBL" id="RDL45846.1"/>
    </source>
</evidence>
<dbReference type="RefSeq" id="WP_115466434.1">
    <property type="nucleotide sequence ID" value="NZ_QKRA01000001.1"/>
</dbReference>
<evidence type="ECO:0000256" key="5">
    <source>
        <dbReference type="SAM" id="SignalP"/>
    </source>
</evidence>
<evidence type="ECO:0000256" key="2">
    <source>
        <dbReference type="ARBA" id="ARBA00022705"/>
    </source>
</evidence>
<keyword evidence="4" id="KW-0234">DNA repair</keyword>
<dbReference type="GO" id="GO:0006281">
    <property type="term" value="P:DNA repair"/>
    <property type="evidence" value="ECO:0007669"/>
    <property type="project" value="UniProtKB-KW"/>
</dbReference>
<organism evidence="7 8">
    <name type="scientific">Marinomonas piezotolerans</name>
    <dbReference type="NCBI Taxonomy" id="2213058"/>
    <lineage>
        <taxon>Bacteria</taxon>
        <taxon>Pseudomonadati</taxon>
        <taxon>Pseudomonadota</taxon>
        <taxon>Gammaproteobacteria</taxon>
        <taxon>Oceanospirillales</taxon>
        <taxon>Oceanospirillaceae</taxon>
        <taxon>Marinomonas</taxon>
    </lineage>
</organism>
<evidence type="ECO:0000313" key="8">
    <source>
        <dbReference type="Proteomes" id="UP000254326"/>
    </source>
</evidence>
<feature type="chain" id="PRO_5017083759" evidence="5">
    <location>
        <begin position="19"/>
        <end position="280"/>
    </location>
</feature>
<protein>
    <submittedName>
        <fullName evidence="7">DNA ligase</fullName>
    </submittedName>
</protein>
<comment type="caution">
    <text evidence="7">The sequence shown here is derived from an EMBL/GenBank/DDBJ whole genome shotgun (WGS) entry which is preliminary data.</text>
</comment>
<dbReference type="CDD" id="cd07896">
    <property type="entry name" value="Adenylation_kDNA_ligase_like"/>
    <property type="match status" value="1"/>
</dbReference>
<dbReference type="PANTHER" id="PTHR47810:SF1">
    <property type="entry name" value="DNA LIGASE B"/>
    <property type="match status" value="1"/>
</dbReference>
<evidence type="ECO:0000256" key="3">
    <source>
        <dbReference type="ARBA" id="ARBA00022763"/>
    </source>
</evidence>
<dbReference type="Pfam" id="PF14743">
    <property type="entry name" value="DNA_ligase_OB_2"/>
    <property type="match status" value="1"/>
</dbReference>
<feature type="domain" description="DNA ligase OB-like" evidence="6">
    <location>
        <begin position="204"/>
        <end position="269"/>
    </location>
</feature>
<dbReference type="CDD" id="cd08041">
    <property type="entry name" value="OBF_kDNA_ligase_like"/>
    <property type="match status" value="1"/>
</dbReference>
<name>A0A370UDH9_9GAMM</name>
<dbReference type="PANTHER" id="PTHR47810">
    <property type="entry name" value="DNA LIGASE"/>
    <property type="match status" value="1"/>
</dbReference>
<dbReference type="GO" id="GO:0006260">
    <property type="term" value="P:DNA replication"/>
    <property type="evidence" value="ECO:0007669"/>
    <property type="project" value="UniProtKB-KW"/>
</dbReference>
<evidence type="ECO:0000259" key="6">
    <source>
        <dbReference type="Pfam" id="PF14743"/>
    </source>
</evidence>
<dbReference type="Proteomes" id="UP000254326">
    <property type="component" value="Unassembled WGS sequence"/>
</dbReference>
<dbReference type="Gene3D" id="3.30.1490.70">
    <property type="match status" value="1"/>
</dbReference>
<gene>
    <name evidence="7" type="ORF">DN730_02010</name>
</gene>
<reference evidence="7 8" key="1">
    <citation type="submission" date="2018-06" db="EMBL/GenBank/DDBJ databases">
        <title>Marinomonas sp. YLB-05 draft genome sequence.</title>
        <authorList>
            <person name="Yu L."/>
            <person name="Tang X."/>
        </authorList>
    </citation>
    <scope>NUCLEOTIDE SEQUENCE [LARGE SCALE GENOMIC DNA]</scope>
    <source>
        <strain evidence="7 8">YLB-05</strain>
    </source>
</reference>
<dbReference type="SUPFAM" id="SSF56091">
    <property type="entry name" value="DNA ligase/mRNA capping enzyme, catalytic domain"/>
    <property type="match status" value="1"/>
</dbReference>
<dbReference type="EMBL" id="QKRA01000001">
    <property type="protein sequence ID" value="RDL45846.1"/>
    <property type="molecule type" value="Genomic_DNA"/>
</dbReference>
<sequence>MRKLWCVFYCCFVSSVFANEVQLANVYQNEHVTDYLVSEKYDGIRAIWDGKKLTTRNGHPIYPPVWFTEGWPNQWFDGELWAGRQQFNVVQNTVLSTEPDDSKWSKITYMVFDAPNKRDPFAIRAIHYTSLIGSSNSKTIQPITQITLSDEETLFKYLDSVTASGGEGLMLHRKDAMHHDGRTSALLKLKRFQDGEAKVLQHLPGKGKYQGMMGALLVETVEGTIFRLGTGFSDSERRNPPTIGQYVTFRYQGLTKSGLPRFASFIRIRADDFELREIAP</sequence>
<dbReference type="InterPro" id="IPR029319">
    <property type="entry name" value="DNA_ligase_OB"/>
</dbReference>
<dbReference type="InterPro" id="IPR012340">
    <property type="entry name" value="NA-bd_OB-fold"/>
</dbReference>
<dbReference type="GO" id="GO:0016874">
    <property type="term" value="F:ligase activity"/>
    <property type="evidence" value="ECO:0007669"/>
    <property type="project" value="UniProtKB-KW"/>
</dbReference>
<keyword evidence="2" id="KW-0235">DNA replication</keyword>
<proteinExistence type="predicted"/>
<evidence type="ECO:0000256" key="4">
    <source>
        <dbReference type="ARBA" id="ARBA00023204"/>
    </source>
</evidence>
<keyword evidence="1 7" id="KW-0436">Ligase</keyword>